<comment type="caution">
    <text evidence="3">The sequence shown here is derived from an EMBL/GenBank/DDBJ whole genome shotgun (WGS) entry which is preliminary data.</text>
</comment>
<dbReference type="AlphaFoldDB" id="A0A8H7AG53"/>
<reference evidence="3" key="1">
    <citation type="submission" date="2020-02" db="EMBL/GenBank/DDBJ databases">
        <authorList>
            <person name="Palmer J.M."/>
        </authorList>
    </citation>
    <scope>NUCLEOTIDE SEQUENCE</scope>
    <source>
        <strain evidence="3">EPUS1.4</strain>
        <tissue evidence="3">Thallus</tissue>
    </source>
</reference>
<keyword evidence="1" id="KW-0812">Transmembrane</keyword>
<dbReference type="OrthoDB" id="2426273at2759"/>
<evidence type="ECO:0000259" key="2">
    <source>
        <dbReference type="Pfam" id="PF06985"/>
    </source>
</evidence>
<name>A0A8H7AG53_9EURO</name>
<keyword evidence="1" id="KW-1133">Transmembrane helix</keyword>
<dbReference type="Proteomes" id="UP000606974">
    <property type="component" value="Unassembled WGS sequence"/>
</dbReference>
<gene>
    <name evidence="3" type="ORF">GJ744_011761</name>
</gene>
<keyword evidence="4" id="KW-1185">Reference proteome</keyword>
<dbReference type="EMBL" id="JAACFV010000087">
    <property type="protein sequence ID" value="KAF7506407.1"/>
    <property type="molecule type" value="Genomic_DNA"/>
</dbReference>
<protein>
    <recommendedName>
        <fullName evidence="2">Heterokaryon incompatibility domain-containing protein</fullName>
    </recommendedName>
</protein>
<organism evidence="3 4">
    <name type="scientific">Endocarpon pusillum</name>
    <dbReference type="NCBI Taxonomy" id="364733"/>
    <lineage>
        <taxon>Eukaryota</taxon>
        <taxon>Fungi</taxon>
        <taxon>Dikarya</taxon>
        <taxon>Ascomycota</taxon>
        <taxon>Pezizomycotina</taxon>
        <taxon>Eurotiomycetes</taxon>
        <taxon>Chaetothyriomycetidae</taxon>
        <taxon>Verrucariales</taxon>
        <taxon>Verrucariaceae</taxon>
        <taxon>Endocarpon</taxon>
    </lineage>
</organism>
<keyword evidence="1" id="KW-0472">Membrane</keyword>
<feature type="transmembrane region" description="Helical" evidence="1">
    <location>
        <begin position="916"/>
        <end position="942"/>
    </location>
</feature>
<proteinExistence type="predicted"/>
<feature type="domain" description="Heterokaryon incompatibility" evidence="2">
    <location>
        <begin position="318"/>
        <end position="401"/>
    </location>
</feature>
<evidence type="ECO:0000256" key="1">
    <source>
        <dbReference type="SAM" id="Phobius"/>
    </source>
</evidence>
<dbReference type="PANTHER" id="PTHR39596:SF4">
    <property type="entry name" value="HET DOMAIN PROTEIN (AFU_ORTHOLOGUE AFUA_3G03140)-RELATED"/>
    <property type="match status" value="1"/>
</dbReference>
<feature type="transmembrane region" description="Helical" evidence="1">
    <location>
        <begin position="948"/>
        <end position="968"/>
    </location>
</feature>
<dbReference type="PANTHER" id="PTHR39596">
    <property type="match status" value="1"/>
</dbReference>
<dbReference type="InterPro" id="IPR010730">
    <property type="entry name" value="HET"/>
</dbReference>
<accession>A0A8H7AG53</accession>
<dbReference type="Pfam" id="PF06985">
    <property type="entry name" value="HET"/>
    <property type="match status" value="1"/>
</dbReference>
<evidence type="ECO:0000313" key="3">
    <source>
        <dbReference type="EMBL" id="KAF7506407.1"/>
    </source>
</evidence>
<evidence type="ECO:0000313" key="4">
    <source>
        <dbReference type="Proteomes" id="UP000606974"/>
    </source>
</evidence>
<feature type="transmembrane region" description="Helical" evidence="1">
    <location>
        <begin position="816"/>
        <end position="840"/>
    </location>
</feature>
<sequence>MDHLTWRNDLGRPRPTVPYLLDDESSICNELNQLSAWPALMGWDLDPNLPLLESARRCQAWLFFGFVRIWSDLVGQPFIIDHFIKDSDYGRLVNSSYLRKISSSARQRLLRSGSLSDTGETLLVELIQTLHISRNWIMRLSYRCDESGTTCNPWNCDFCSVFLSTLLLFDYFCETLAGGLEGASYEVETAQSLIPLYQKFSSSLSEGLRLMGRCPTVVERIKLSSLDTYRLLAIPVCKAYSHPDCHDRYCSAFNIDSDTYVIQHTTSCGNRACSVMRIDRTRLHELVRNDRLPLIHSKLTSNGVLMIEIIDGTSMTNYTAISHVWAGGLGNFQDNALYSCQLYGIHRNLSNPCVLDHIRTSQSTYYWLDSLCIPVHDGSLKVQAINTMSRIYAGAKCVLVIDPELRDLKATDLEPKEIDLALLCSPWMARSWTLQEGALGIDIKLKFADTVFSYERLDSKHSHCRRTSIQGLWKREVDQVEPKPMSKLFAFDHCWDFLVDTRLMPRHEKFIRAWNELCHRSSTKPEDIAAILATFIDCNAGEVLQLASHQRMHALLKTQSILPTSILFVPVESSSREWCPKFPMSKDDFNMLSPDMGTLELTDSFHFRLTEIHCVELLYCHHPILLCGEIGLHDTRGCWSYYIKFADWKSKLQGKTVVNVLFLFQSPIIAKRGPCHGTGICFIALRDDDEGLHVEFAKTFQWKRARPLQSHSDSPAPDNTGVIHAAELLANCQHLPGASGLDYFDKSRCFRVVSPVSSSDIHSGHPLIIDMDKCSAADESKFTLILPPGMTDWPSLTWSRSKFFPFMETSVQLAQALYMFMPLALLMCFLNVQMTMVYALEAGLLVGPKACIEIILSGVFVVLIRLYLANLEYKHIHRTVNKQLQRKWALSYYTSEPTERAGRVNRLLPTNGMETILICSIYAIFVITAVVFMVKDSIFAISCLYPKIYGYIGSTLIGLISILFINLCEDGRKAFPMFEQFFKSIFFEFLLRVAVIAASWVRSRWLNGPPDSSTPADQRERRDSER</sequence>